<evidence type="ECO:0000256" key="7">
    <source>
        <dbReference type="ARBA" id="ARBA00047899"/>
    </source>
</evidence>
<keyword evidence="12" id="KW-1185">Reference proteome</keyword>
<evidence type="ECO:0000256" key="3">
    <source>
        <dbReference type="ARBA" id="ARBA00022679"/>
    </source>
</evidence>
<dbReference type="Gene3D" id="1.10.510.10">
    <property type="entry name" value="Transferase(Phosphotransferase) domain 1"/>
    <property type="match status" value="2"/>
</dbReference>
<dbReference type="GO" id="GO:0005524">
    <property type="term" value="F:ATP binding"/>
    <property type="evidence" value="ECO:0007669"/>
    <property type="project" value="UniProtKB-KW"/>
</dbReference>
<dbReference type="EC" id="2.7.11.1" evidence="1"/>
<keyword evidence="4" id="KW-0547">Nucleotide-binding</keyword>
<evidence type="ECO:0000313" key="11">
    <source>
        <dbReference type="EMBL" id="KAL3089354.1"/>
    </source>
</evidence>
<proteinExistence type="predicted"/>
<dbReference type="Pfam" id="PF12330">
    <property type="entry name" value="Haspin_kinase"/>
    <property type="match status" value="1"/>
</dbReference>
<accession>A0ABD2JFG1</accession>
<evidence type="ECO:0000259" key="9">
    <source>
        <dbReference type="SMART" id="SM01331"/>
    </source>
</evidence>
<evidence type="ECO:0000313" key="10">
    <source>
        <dbReference type="EMBL" id="KAL3089350.1"/>
    </source>
</evidence>
<dbReference type="EMBL" id="JBICCN010000145">
    <property type="protein sequence ID" value="KAL3089354.1"/>
    <property type="molecule type" value="Genomic_DNA"/>
</dbReference>
<evidence type="ECO:0000256" key="2">
    <source>
        <dbReference type="ARBA" id="ARBA00022527"/>
    </source>
</evidence>
<comment type="catalytic activity">
    <reaction evidence="8">
        <text>L-seryl-[protein] + ATP = O-phospho-L-seryl-[protein] + ADP + H(+)</text>
        <dbReference type="Rhea" id="RHEA:17989"/>
        <dbReference type="Rhea" id="RHEA-COMP:9863"/>
        <dbReference type="Rhea" id="RHEA-COMP:11604"/>
        <dbReference type="ChEBI" id="CHEBI:15378"/>
        <dbReference type="ChEBI" id="CHEBI:29999"/>
        <dbReference type="ChEBI" id="CHEBI:30616"/>
        <dbReference type="ChEBI" id="CHEBI:83421"/>
        <dbReference type="ChEBI" id="CHEBI:456216"/>
        <dbReference type="EC" id="2.7.11.1"/>
    </reaction>
</comment>
<dbReference type="AlphaFoldDB" id="A0ABD2JFG1"/>
<keyword evidence="5" id="KW-0418">Kinase</keyword>
<name>A0ABD2JFG1_HETSC</name>
<organism evidence="11 12">
    <name type="scientific">Heterodera schachtii</name>
    <name type="common">Sugarbeet cyst nematode worm</name>
    <name type="synonym">Tylenchus schachtii</name>
    <dbReference type="NCBI Taxonomy" id="97005"/>
    <lineage>
        <taxon>Eukaryota</taxon>
        <taxon>Metazoa</taxon>
        <taxon>Ecdysozoa</taxon>
        <taxon>Nematoda</taxon>
        <taxon>Chromadorea</taxon>
        <taxon>Rhabditida</taxon>
        <taxon>Tylenchina</taxon>
        <taxon>Tylenchomorpha</taxon>
        <taxon>Tylenchoidea</taxon>
        <taxon>Heteroderidae</taxon>
        <taxon>Heteroderinae</taxon>
        <taxon>Heterodera</taxon>
    </lineage>
</organism>
<dbReference type="SMART" id="SM01331">
    <property type="entry name" value="DUF3635"/>
    <property type="match status" value="1"/>
</dbReference>
<dbReference type="Proteomes" id="UP001620645">
    <property type="component" value="Unassembled WGS sequence"/>
</dbReference>
<dbReference type="InterPro" id="IPR024604">
    <property type="entry name" value="GSG2_C"/>
</dbReference>
<comment type="caution">
    <text evidence="11">The sequence shown here is derived from an EMBL/GenBank/DDBJ whole genome shotgun (WGS) entry which is preliminary data.</text>
</comment>
<keyword evidence="3" id="KW-0808">Transferase</keyword>
<keyword evidence="2" id="KW-0723">Serine/threonine-protein kinase</keyword>
<evidence type="ECO:0000256" key="4">
    <source>
        <dbReference type="ARBA" id="ARBA00022741"/>
    </source>
</evidence>
<keyword evidence="6" id="KW-0067">ATP-binding</keyword>
<evidence type="ECO:0000256" key="1">
    <source>
        <dbReference type="ARBA" id="ARBA00012513"/>
    </source>
</evidence>
<feature type="domain" description="Serine/threonine-protein kinase haspin C-terminal" evidence="9">
    <location>
        <begin position="51"/>
        <end position="134"/>
    </location>
</feature>
<protein>
    <recommendedName>
        <fullName evidence="1">non-specific serine/threonine protein kinase</fullName>
        <ecNumber evidence="1">2.7.11.1</ecNumber>
    </recommendedName>
</protein>
<evidence type="ECO:0000256" key="6">
    <source>
        <dbReference type="ARBA" id="ARBA00022840"/>
    </source>
</evidence>
<dbReference type="EMBL" id="JBICCN010000145">
    <property type="protein sequence ID" value="KAL3089350.1"/>
    <property type="molecule type" value="Genomic_DNA"/>
</dbReference>
<sequence>MLLHLPSFALPLAISEHVLKFEHRDLHAWNLLVEQCPVDGVSVYADLSQDTGLFEQNGLSNGGDYQYDVYNMMKAAVSDDNWASFCPRTNILWMGYAAKKLFNNRFIRAKRKEAIEELFQTLNKNFATIHDLLVHPDFLSGFAELTSG</sequence>
<reference evidence="11 12" key="1">
    <citation type="submission" date="2024-10" db="EMBL/GenBank/DDBJ databases">
        <authorList>
            <person name="Kim D."/>
        </authorList>
    </citation>
    <scope>NUCLEOTIDE SEQUENCE [LARGE SCALE GENOMIC DNA]</scope>
    <source>
        <strain evidence="11">Taebaek</strain>
    </source>
</reference>
<dbReference type="PANTHER" id="PTHR24419:SF18">
    <property type="entry name" value="SERINE_THREONINE-PROTEIN KINASE HASPIN"/>
    <property type="match status" value="1"/>
</dbReference>
<evidence type="ECO:0000256" key="5">
    <source>
        <dbReference type="ARBA" id="ARBA00022777"/>
    </source>
</evidence>
<evidence type="ECO:0000313" key="12">
    <source>
        <dbReference type="Proteomes" id="UP001620645"/>
    </source>
</evidence>
<evidence type="ECO:0000256" key="8">
    <source>
        <dbReference type="ARBA" id="ARBA00048679"/>
    </source>
</evidence>
<dbReference type="GO" id="GO:0004674">
    <property type="term" value="F:protein serine/threonine kinase activity"/>
    <property type="evidence" value="ECO:0007669"/>
    <property type="project" value="UniProtKB-KW"/>
</dbReference>
<comment type="catalytic activity">
    <reaction evidence="7">
        <text>L-threonyl-[protein] + ATP = O-phospho-L-threonyl-[protein] + ADP + H(+)</text>
        <dbReference type="Rhea" id="RHEA:46608"/>
        <dbReference type="Rhea" id="RHEA-COMP:11060"/>
        <dbReference type="Rhea" id="RHEA-COMP:11605"/>
        <dbReference type="ChEBI" id="CHEBI:15378"/>
        <dbReference type="ChEBI" id="CHEBI:30013"/>
        <dbReference type="ChEBI" id="CHEBI:30616"/>
        <dbReference type="ChEBI" id="CHEBI:61977"/>
        <dbReference type="ChEBI" id="CHEBI:456216"/>
        <dbReference type="EC" id="2.7.11.1"/>
    </reaction>
</comment>
<gene>
    <name evidence="10" type="ORF">niasHS_007072</name>
    <name evidence="11" type="ORF">niasHS_007076</name>
</gene>
<dbReference type="PANTHER" id="PTHR24419">
    <property type="entry name" value="INTERLEUKIN-1 RECEPTOR-ASSOCIATED KINASE"/>
    <property type="match status" value="1"/>
</dbReference>